<accession>A0A8J7RNA0</accession>
<dbReference type="AlphaFoldDB" id="A0A8J7RNA0"/>
<comment type="caution">
    <text evidence="2">The sequence shown here is derived from an EMBL/GenBank/DDBJ whole genome shotgun (WGS) entry which is preliminary data.</text>
</comment>
<gene>
    <name evidence="2" type="ORF">J3E07_000717</name>
</gene>
<protein>
    <submittedName>
        <fullName evidence="2">Uncharacterized protein</fullName>
    </submittedName>
</protein>
<proteinExistence type="predicted"/>
<dbReference type="Proteomes" id="UP000740329">
    <property type="component" value="Unassembled WGS sequence"/>
</dbReference>
<organism evidence="2 3">
    <name type="scientific">Methanococcus voltae</name>
    <dbReference type="NCBI Taxonomy" id="2188"/>
    <lineage>
        <taxon>Archaea</taxon>
        <taxon>Methanobacteriati</taxon>
        <taxon>Methanobacteriota</taxon>
        <taxon>Methanomada group</taxon>
        <taxon>Methanococci</taxon>
        <taxon>Methanococcales</taxon>
        <taxon>Methanococcaceae</taxon>
        <taxon>Methanococcus</taxon>
    </lineage>
</organism>
<reference evidence="2" key="1">
    <citation type="submission" date="2021-03" db="EMBL/GenBank/DDBJ databases">
        <title>Genomic Encyclopedia of Type Strains, Phase IV (KMG-V): Genome sequencing to study the core and pangenomes of soil and plant-associated prokaryotes.</title>
        <authorList>
            <person name="Whitman W."/>
        </authorList>
    </citation>
    <scope>NUCLEOTIDE SEQUENCE</scope>
    <source>
        <strain evidence="2">C4</strain>
    </source>
</reference>
<evidence type="ECO:0000256" key="1">
    <source>
        <dbReference type="SAM" id="Phobius"/>
    </source>
</evidence>
<feature type="transmembrane region" description="Helical" evidence="1">
    <location>
        <begin position="6"/>
        <end position="30"/>
    </location>
</feature>
<evidence type="ECO:0000313" key="3">
    <source>
        <dbReference type="Proteomes" id="UP000740329"/>
    </source>
</evidence>
<evidence type="ECO:0000313" key="2">
    <source>
        <dbReference type="EMBL" id="MBP2201319.1"/>
    </source>
</evidence>
<dbReference type="EMBL" id="JAGGMV010000001">
    <property type="protein sequence ID" value="MBP2201319.1"/>
    <property type="molecule type" value="Genomic_DNA"/>
</dbReference>
<dbReference type="RefSeq" id="WP_209590762.1">
    <property type="nucleotide sequence ID" value="NZ_JAGGMU010000001.1"/>
</dbReference>
<sequence>MTGDEFTNIIIGFYIFAIFIAIILLGKVIWDRYKNKDDSKYDKIRK</sequence>
<name>A0A8J7RNA0_METVO</name>
<keyword evidence="1" id="KW-0812">Transmembrane</keyword>
<keyword evidence="1" id="KW-1133">Transmembrane helix</keyword>
<keyword evidence="1" id="KW-0472">Membrane</keyword>